<dbReference type="GO" id="GO:0008120">
    <property type="term" value="F:ceramide glucosyltransferase activity"/>
    <property type="evidence" value="ECO:0007669"/>
    <property type="project" value="TreeGrafter"/>
</dbReference>
<accession>A0A830GX24</accession>
<protein>
    <submittedName>
        <fullName evidence="10">Glycosyl transferase</fullName>
    </submittedName>
</protein>
<reference evidence="10" key="1">
    <citation type="journal article" date="2014" name="Int. J. Syst. Evol. Microbiol.">
        <title>Complete genome sequence of Corynebacterium casei LMG S-19264T (=DSM 44701T), isolated from a smear-ripened cheese.</title>
        <authorList>
            <consortium name="US DOE Joint Genome Institute (JGI-PGF)"/>
            <person name="Walter F."/>
            <person name="Albersmeier A."/>
            <person name="Kalinowski J."/>
            <person name="Ruckert C."/>
        </authorList>
    </citation>
    <scope>NUCLEOTIDE SEQUENCE</scope>
    <source>
        <strain evidence="10">JCM 10088</strain>
    </source>
</reference>
<evidence type="ECO:0000313" key="11">
    <source>
        <dbReference type="Proteomes" id="UP000610960"/>
    </source>
</evidence>
<keyword evidence="8 9" id="KW-0472">Membrane</keyword>
<evidence type="ECO:0000256" key="9">
    <source>
        <dbReference type="SAM" id="Phobius"/>
    </source>
</evidence>
<organism evidence="10 11">
    <name type="scientific">Thermocladium modestius</name>
    <dbReference type="NCBI Taxonomy" id="62609"/>
    <lineage>
        <taxon>Archaea</taxon>
        <taxon>Thermoproteota</taxon>
        <taxon>Thermoprotei</taxon>
        <taxon>Thermoproteales</taxon>
        <taxon>Thermoproteaceae</taxon>
        <taxon>Thermocladium</taxon>
    </lineage>
</organism>
<comment type="pathway">
    <text evidence="3">Sphingolipid metabolism.</text>
</comment>
<comment type="caution">
    <text evidence="10">The sequence shown here is derived from an EMBL/GenBank/DDBJ whole genome shotgun (WGS) entry which is preliminary data.</text>
</comment>
<dbReference type="EMBL" id="BMNL01000003">
    <property type="protein sequence ID" value="GGP21420.1"/>
    <property type="molecule type" value="Genomic_DNA"/>
</dbReference>
<keyword evidence="6 9" id="KW-0812">Transmembrane</keyword>
<evidence type="ECO:0000256" key="6">
    <source>
        <dbReference type="ARBA" id="ARBA00022692"/>
    </source>
</evidence>
<feature type="transmembrane region" description="Helical" evidence="9">
    <location>
        <begin position="275"/>
        <end position="302"/>
    </location>
</feature>
<comment type="subcellular location">
    <subcellularLocation>
        <location evidence="1">Membrane</location>
        <topology evidence="1">Multi-pass membrane protein</topology>
    </subcellularLocation>
</comment>
<dbReference type="SUPFAM" id="SSF53448">
    <property type="entry name" value="Nucleotide-diphospho-sugar transferases"/>
    <property type="match status" value="1"/>
</dbReference>
<dbReference type="Pfam" id="PF13641">
    <property type="entry name" value="Glyco_tranf_2_3"/>
    <property type="match status" value="1"/>
</dbReference>
<keyword evidence="11" id="KW-1185">Reference proteome</keyword>
<dbReference type="GO" id="GO:0016020">
    <property type="term" value="C:membrane"/>
    <property type="evidence" value="ECO:0007669"/>
    <property type="project" value="UniProtKB-SubCell"/>
</dbReference>
<comment type="pathway">
    <text evidence="2">Lipid metabolism; sphingolipid metabolism.</text>
</comment>
<evidence type="ECO:0000256" key="2">
    <source>
        <dbReference type="ARBA" id="ARBA00004760"/>
    </source>
</evidence>
<dbReference type="PANTHER" id="PTHR12726">
    <property type="entry name" value="CERAMIDE GLUCOSYLTRANSFERASE"/>
    <property type="match status" value="1"/>
</dbReference>
<proteinExistence type="predicted"/>
<dbReference type="OrthoDB" id="27596at2157"/>
<dbReference type="Gene3D" id="3.90.550.10">
    <property type="entry name" value="Spore Coat Polysaccharide Biosynthesis Protein SpsA, Chain A"/>
    <property type="match status" value="1"/>
</dbReference>
<evidence type="ECO:0000256" key="8">
    <source>
        <dbReference type="ARBA" id="ARBA00023136"/>
    </source>
</evidence>
<dbReference type="Proteomes" id="UP000610960">
    <property type="component" value="Unassembled WGS sequence"/>
</dbReference>
<gene>
    <name evidence="10" type="ORF">GCM10007981_13170</name>
</gene>
<evidence type="ECO:0000313" key="10">
    <source>
        <dbReference type="EMBL" id="GGP21420.1"/>
    </source>
</evidence>
<keyword evidence="7 9" id="KW-1133">Transmembrane helix</keyword>
<evidence type="ECO:0000256" key="5">
    <source>
        <dbReference type="ARBA" id="ARBA00022679"/>
    </source>
</evidence>
<evidence type="ECO:0000256" key="4">
    <source>
        <dbReference type="ARBA" id="ARBA00022676"/>
    </source>
</evidence>
<name>A0A830GX24_9CREN</name>
<keyword evidence="5 10" id="KW-0808">Transferase</keyword>
<evidence type="ECO:0000256" key="7">
    <source>
        <dbReference type="ARBA" id="ARBA00022989"/>
    </source>
</evidence>
<reference evidence="10" key="2">
    <citation type="submission" date="2020-09" db="EMBL/GenBank/DDBJ databases">
        <authorList>
            <person name="Sun Q."/>
            <person name="Ohkuma M."/>
        </authorList>
    </citation>
    <scope>NUCLEOTIDE SEQUENCE</scope>
    <source>
        <strain evidence="10">JCM 10088</strain>
    </source>
</reference>
<evidence type="ECO:0000256" key="3">
    <source>
        <dbReference type="ARBA" id="ARBA00004991"/>
    </source>
</evidence>
<dbReference type="RefSeq" id="WP_188596632.1">
    <property type="nucleotide sequence ID" value="NZ_BMNL01000003.1"/>
</dbReference>
<sequence length="383" mass="42239">MGLASIVLALVAALGTLASAASLAREVAYWSRARINGDGKEPDVTVIIPMRGVDPGLDDNLARIARQRYGGKVKYVVAVDSPDDPALQVARRVLPDLKVVISDPGNASGKGSALSNALRVVDTDVVVLCDSDVKPHEEWLRRLASRVSPTTAVTTYRWYIGRSAPALLMANFSSLGLTGMQTEASRFTWGGSTALHMDFIRRSGVIDLLPLYLSDDYLITRKIHELRMKIEFEPSAIVLSLAEDDVRAVFNWAVRQMWYVKVYGKRAFQASLASYTVMALASLTFLALPLAGWPVLISLLIFPMGVAKEYVRAVNIARRNPGHAHLINPLLHAAFSIPNLYFSAIVMYATLATREISWRGRRYFEGEALKMLEKASIDQYRNG</sequence>
<dbReference type="InterPro" id="IPR029044">
    <property type="entry name" value="Nucleotide-diphossugar_trans"/>
</dbReference>
<dbReference type="GO" id="GO:0006679">
    <property type="term" value="P:glucosylceramide biosynthetic process"/>
    <property type="evidence" value="ECO:0007669"/>
    <property type="project" value="TreeGrafter"/>
</dbReference>
<evidence type="ECO:0000256" key="1">
    <source>
        <dbReference type="ARBA" id="ARBA00004141"/>
    </source>
</evidence>
<keyword evidence="4" id="KW-0328">Glycosyltransferase</keyword>
<dbReference type="InterPro" id="IPR025993">
    <property type="entry name" value="Ceramide_glucosylTrfase"/>
</dbReference>
<dbReference type="PANTHER" id="PTHR12726:SF0">
    <property type="entry name" value="CERAMIDE GLUCOSYLTRANSFERASE"/>
    <property type="match status" value="1"/>
</dbReference>
<dbReference type="AlphaFoldDB" id="A0A830GX24"/>